<evidence type="ECO:0000313" key="2">
    <source>
        <dbReference type="EMBL" id="OGE37891.1"/>
    </source>
</evidence>
<feature type="transmembrane region" description="Helical" evidence="1">
    <location>
        <begin position="761"/>
        <end position="780"/>
    </location>
</feature>
<keyword evidence="1" id="KW-1133">Transmembrane helix</keyword>
<evidence type="ECO:0008006" key="4">
    <source>
        <dbReference type="Google" id="ProtNLM"/>
    </source>
</evidence>
<dbReference type="InterPro" id="IPR018580">
    <property type="entry name" value="Uncharacterised_YfhO"/>
</dbReference>
<protein>
    <recommendedName>
        <fullName evidence="4">Membrane protein 6-pyruvoyl-tetrahydropterin synthase-related domain-containing protein</fullName>
    </recommendedName>
</protein>
<feature type="transmembrane region" description="Helical" evidence="1">
    <location>
        <begin position="176"/>
        <end position="193"/>
    </location>
</feature>
<feature type="transmembrane region" description="Helical" evidence="1">
    <location>
        <begin position="413"/>
        <end position="432"/>
    </location>
</feature>
<dbReference type="Pfam" id="PF09586">
    <property type="entry name" value="YfhO"/>
    <property type="match status" value="2"/>
</dbReference>
<dbReference type="PANTHER" id="PTHR38454">
    <property type="entry name" value="INTEGRAL MEMBRANE PROTEIN-RELATED"/>
    <property type="match status" value="1"/>
</dbReference>
<feature type="transmembrane region" description="Helical" evidence="1">
    <location>
        <begin position="150"/>
        <end position="170"/>
    </location>
</feature>
<evidence type="ECO:0000256" key="1">
    <source>
        <dbReference type="SAM" id="Phobius"/>
    </source>
</evidence>
<dbReference type="EMBL" id="MFDE01000034">
    <property type="protein sequence ID" value="OGE37891.1"/>
    <property type="molecule type" value="Genomic_DNA"/>
</dbReference>
<accession>A0A1F5KB97</accession>
<gene>
    <name evidence="2" type="ORF">A3F00_00155</name>
</gene>
<feature type="transmembrane region" description="Helical" evidence="1">
    <location>
        <begin position="278"/>
        <end position="296"/>
    </location>
</feature>
<feature type="transmembrane region" description="Helical" evidence="1">
    <location>
        <begin position="124"/>
        <end position="143"/>
    </location>
</feature>
<feature type="transmembrane region" description="Helical" evidence="1">
    <location>
        <begin position="7"/>
        <end position="26"/>
    </location>
</feature>
<comment type="caution">
    <text evidence="2">The sequence shown here is derived from an EMBL/GenBank/DDBJ whole genome shotgun (WGS) entry which is preliminary data.</text>
</comment>
<feature type="transmembrane region" description="Helical" evidence="1">
    <location>
        <begin position="452"/>
        <end position="470"/>
    </location>
</feature>
<feature type="transmembrane region" description="Helical" evidence="1">
    <location>
        <begin position="316"/>
        <end position="334"/>
    </location>
</feature>
<name>A0A1F5KB97_9BACT</name>
<feature type="transmembrane region" description="Helical" evidence="1">
    <location>
        <begin position="477"/>
        <end position="496"/>
    </location>
</feature>
<evidence type="ECO:0000313" key="3">
    <source>
        <dbReference type="Proteomes" id="UP000176527"/>
    </source>
</evidence>
<organism evidence="2 3">
    <name type="scientific">Candidatus Daviesbacteria bacterium RIFCSPHIGHO2_12_FULL_37_11</name>
    <dbReference type="NCBI Taxonomy" id="1797777"/>
    <lineage>
        <taxon>Bacteria</taxon>
        <taxon>Candidatus Daviesiibacteriota</taxon>
    </lineage>
</organism>
<dbReference type="AlphaFoldDB" id="A0A1F5KB97"/>
<reference evidence="2 3" key="1">
    <citation type="journal article" date="2016" name="Nat. Commun.">
        <title>Thousands of microbial genomes shed light on interconnected biogeochemical processes in an aquifer system.</title>
        <authorList>
            <person name="Anantharaman K."/>
            <person name="Brown C.T."/>
            <person name="Hug L.A."/>
            <person name="Sharon I."/>
            <person name="Castelle C.J."/>
            <person name="Probst A.J."/>
            <person name="Thomas B.C."/>
            <person name="Singh A."/>
            <person name="Wilkins M.J."/>
            <person name="Karaoz U."/>
            <person name="Brodie E.L."/>
            <person name="Williams K.H."/>
            <person name="Hubbard S.S."/>
            <person name="Banfield J.F."/>
        </authorList>
    </citation>
    <scope>NUCLEOTIDE SEQUENCE [LARGE SCALE GENOMIC DNA]</scope>
</reference>
<feature type="transmembrane region" description="Helical" evidence="1">
    <location>
        <begin position="381"/>
        <end position="401"/>
    </location>
</feature>
<feature type="transmembrane region" description="Helical" evidence="1">
    <location>
        <begin position="244"/>
        <end position="266"/>
    </location>
</feature>
<dbReference type="Proteomes" id="UP000176527">
    <property type="component" value="Unassembled WGS sequence"/>
</dbReference>
<dbReference type="PANTHER" id="PTHR38454:SF1">
    <property type="entry name" value="INTEGRAL MEMBRANE PROTEIN"/>
    <property type="match status" value="1"/>
</dbReference>
<sequence length="790" mass="89570">MKKFILKIWPFVTIIFIVSIFFYPVWLQGKIPLPGDFVVGTYYPWLDYKWGYPAGVPVKNPITTDVVSFIYPMRTYAVELIKQGNLPLWNPLILSGTPLLANFQSAPLSITNIFYFLTDTLTAWSLQVIFQPILASIFLYLLLREFGRSKLASISGGLFFAFAGFSMIWMEWNAHSLVAAFFPLIFFLSLKWLKSGKLRWGILFSVAFVLHIFAGYPQIILYELLSLLVLVIMFDPKFRNKKRFFGLVFFGFLGVGLAAVQVIPSFELIKLSQRGVEDVINVSAFLPWQMIITIVAPDYFGNHSTGNWWGSGDYTLVTGYSGVVTVILASIGIISSLRERYVKFGITLVAISFAIVLENPVSSFIRDSGFLSLQASSAHRALILSNLGIAFLAAFGIDRILNRDLKFRELLRSLYPPGILLLGFFISTLFIVLNDDTPLTDSTNFRVGLRNLILPSVVFIFSASLIFFSFRFKKYSRFFTCLLILLSIFELFRFGWKFTPFSERELVFPKTPVLEFLQKQDTPFRTAAEEAIPINMMMPYGIQTIEGYDAVYPLTYAKYLSALNSGGSDADPMGRYGSVDNLNSPLLNLANVKYILALKKDRNGKLDTSGEIISKFQQDNLIKVFEDKSVVILENTKALDRAKMFYEFEQIEDDKLILNKLLDKAFPVTEKLILEKSLGMEFEKGINKVNFQEKPNLKMIKVETEKPGILFIGDSLYPGWNAYVDGKKIGILKADFNFMAIPVTSGNHEILVKYEPESFRVGSILSTVSLTILILTAFSFKIRKWITTNH</sequence>
<keyword evidence="1" id="KW-0472">Membrane</keyword>
<feature type="transmembrane region" description="Helical" evidence="1">
    <location>
        <begin position="200"/>
        <end position="232"/>
    </location>
</feature>
<feature type="transmembrane region" description="Helical" evidence="1">
    <location>
        <begin position="341"/>
        <end position="361"/>
    </location>
</feature>
<keyword evidence="1" id="KW-0812">Transmembrane</keyword>
<proteinExistence type="predicted"/>